<organism evidence="3 4">
    <name type="scientific">Chaetoceros tenuissimus</name>
    <dbReference type="NCBI Taxonomy" id="426638"/>
    <lineage>
        <taxon>Eukaryota</taxon>
        <taxon>Sar</taxon>
        <taxon>Stramenopiles</taxon>
        <taxon>Ochrophyta</taxon>
        <taxon>Bacillariophyta</taxon>
        <taxon>Coscinodiscophyceae</taxon>
        <taxon>Chaetocerotophycidae</taxon>
        <taxon>Chaetocerotales</taxon>
        <taxon>Chaetocerotaceae</taxon>
        <taxon>Chaetoceros</taxon>
    </lineage>
</organism>
<comment type="caution">
    <text evidence="3">The sequence shown here is derived from an EMBL/GenBank/DDBJ whole genome shotgun (WGS) entry which is preliminary data.</text>
</comment>
<feature type="chain" id="PRO_5042028046" evidence="2">
    <location>
        <begin position="27"/>
        <end position="503"/>
    </location>
</feature>
<protein>
    <submittedName>
        <fullName evidence="3">Uncharacterized protein</fullName>
    </submittedName>
</protein>
<gene>
    <name evidence="3" type="ORF">CTEN210_14175</name>
</gene>
<accession>A0AAD3D4P2</accession>
<feature type="compositionally biased region" description="Gly residues" evidence="1">
    <location>
        <begin position="481"/>
        <end position="503"/>
    </location>
</feature>
<reference evidence="3 4" key="1">
    <citation type="journal article" date="2021" name="Sci. Rep.">
        <title>The genome of the diatom Chaetoceros tenuissimus carries an ancient integrated fragment of an extant virus.</title>
        <authorList>
            <person name="Hongo Y."/>
            <person name="Kimura K."/>
            <person name="Takaki Y."/>
            <person name="Yoshida Y."/>
            <person name="Baba S."/>
            <person name="Kobayashi G."/>
            <person name="Nagasaki K."/>
            <person name="Hano T."/>
            <person name="Tomaru Y."/>
        </authorList>
    </citation>
    <scope>NUCLEOTIDE SEQUENCE [LARGE SCALE GENOMIC DNA]</scope>
    <source>
        <strain evidence="3 4">NIES-3715</strain>
    </source>
</reference>
<feature type="signal peptide" evidence="2">
    <location>
        <begin position="1"/>
        <end position="26"/>
    </location>
</feature>
<keyword evidence="2" id="KW-0732">Signal</keyword>
<evidence type="ECO:0000313" key="4">
    <source>
        <dbReference type="Proteomes" id="UP001054902"/>
    </source>
</evidence>
<evidence type="ECO:0000313" key="3">
    <source>
        <dbReference type="EMBL" id="GFH57699.1"/>
    </source>
</evidence>
<evidence type="ECO:0000256" key="1">
    <source>
        <dbReference type="SAM" id="MobiDB-lite"/>
    </source>
</evidence>
<sequence>MKLFLSLRNLFPILLLCLTILFPAQALEATFTAAPDKDTGSTDGPLPLSQNQRNQLLQLDQQIAQSPDPQATLIKVAESNGMSPQELGDLLMRNRRDMQMAGGGGGGAPSALDSLPRRMFRLMGSIVLLAGKSAKANPRSATMISLALFSILYVMYSAPRNGVLIPSKGITTLLPPPTEYLSNYLLSDKFDALKESKSKLKKSVLFSVFDEDAVDDFDDKGIAIPKLSKNEKKKISAAVVAKKIVPFEVLLPTEEELELLHEQEKGKDADICEEDLMEMIENKAWQDAVDLAFNSAENIITARRFSEFVGSSSTPLTFLSRGNKKDKAILALKSMGSFKRYGLQPLRVASDEKSEDSLSVLYYTLQGGHFDGELKVTIEKGVDEDDEATITVSVTLLFPKGGKSINTKLASNMCSMMANSITTSALTTARQNLSRKLQSSIYRGRAKSRATEKRHIAFENIQKMEEMAADRRRRWQRANPGTGGGYRPSGHGRPSGGPKFGPR</sequence>
<dbReference type="AlphaFoldDB" id="A0AAD3D4P2"/>
<feature type="region of interest" description="Disordered" evidence="1">
    <location>
        <begin position="468"/>
        <end position="503"/>
    </location>
</feature>
<name>A0AAD3D4P2_9STRA</name>
<keyword evidence="4" id="KW-1185">Reference proteome</keyword>
<evidence type="ECO:0000256" key="2">
    <source>
        <dbReference type="SAM" id="SignalP"/>
    </source>
</evidence>
<dbReference type="Proteomes" id="UP001054902">
    <property type="component" value="Unassembled WGS sequence"/>
</dbReference>
<proteinExistence type="predicted"/>
<dbReference type="EMBL" id="BLLK01000058">
    <property type="protein sequence ID" value="GFH57699.1"/>
    <property type="molecule type" value="Genomic_DNA"/>
</dbReference>